<keyword evidence="2" id="KW-1185">Reference proteome</keyword>
<organism evidence="1 2">
    <name type="scientific">Senna tora</name>
    <dbReference type="NCBI Taxonomy" id="362788"/>
    <lineage>
        <taxon>Eukaryota</taxon>
        <taxon>Viridiplantae</taxon>
        <taxon>Streptophyta</taxon>
        <taxon>Embryophyta</taxon>
        <taxon>Tracheophyta</taxon>
        <taxon>Spermatophyta</taxon>
        <taxon>Magnoliopsida</taxon>
        <taxon>eudicotyledons</taxon>
        <taxon>Gunneridae</taxon>
        <taxon>Pentapetalae</taxon>
        <taxon>rosids</taxon>
        <taxon>fabids</taxon>
        <taxon>Fabales</taxon>
        <taxon>Fabaceae</taxon>
        <taxon>Caesalpinioideae</taxon>
        <taxon>Cassia clade</taxon>
        <taxon>Senna</taxon>
    </lineage>
</organism>
<accession>A0A834WMG3</accession>
<evidence type="ECO:0000313" key="2">
    <source>
        <dbReference type="Proteomes" id="UP000634136"/>
    </source>
</evidence>
<evidence type="ECO:0000313" key="1">
    <source>
        <dbReference type="EMBL" id="KAF7828412.1"/>
    </source>
</evidence>
<dbReference type="AlphaFoldDB" id="A0A834WMG3"/>
<gene>
    <name evidence="1" type="ORF">G2W53_019576</name>
</gene>
<name>A0A834WMG3_9FABA</name>
<protein>
    <submittedName>
        <fullName evidence="1">Bifunctional adenosine 5'-phosphosulfate phosphorylase/adenylylsulfatase HINT4 isoform X1</fullName>
    </submittedName>
</protein>
<reference evidence="1" key="1">
    <citation type="submission" date="2020-09" db="EMBL/GenBank/DDBJ databases">
        <title>Genome-Enabled Discovery of Anthraquinone Biosynthesis in Senna tora.</title>
        <authorList>
            <person name="Kang S.-H."/>
            <person name="Pandey R.P."/>
            <person name="Lee C.-M."/>
            <person name="Sim J.-S."/>
            <person name="Jeong J.-T."/>
            <person name="Choi B.-S."/>
            <person name="Jung M."/>
            <person name="Ginzburg D."/>
            <person name="Zhao K."/>
            <person name="Won S.Y."/>
            <person name="Oh T.-J."/>
            <person name="Yu Y."/>
            <person name="Kim N.-H."/>
            <person name="Lee O.R."/>
            <person name="Lee T.-H."/>
            <person name="Bashyal P."/>
            <person name="Kim T.-S."/>
            <person name="Lee W.-H."/>
            <person name="Kawkins C."/>
            <person name="Kim C.-K."/>
            <person name="Kim J.S."/>
            <person name="Ahn B.O."/>
            <person name="Rhee S.Y."/>
            <person name="Sohng J.K."/>
        </authorList>
    </citation>
    <scope>NUCLEOTIDE SEQUENCE</scope>
    <source>
        <tissue evidence="1">Leaf</tissue>
    </source>
</reference>
<dbReference type="EMBL" id="JAAIUW010000006">
    <property type="protein sequence ID" value="KAF7828412.1"/>
    <property type="molecule type" value="Genomic_DNA"/>
</dbReference>
<comment type="caution">
    <text evidence="1">The sequence shown here is derived from an EMBL/GenBank/DDBJ whole genome shotgun (WGS) entry which is preliminary data.</text>
</comment>
<dbReference type="Proteomes" id="UP000634136">
    <property type="component" value="Unassembled WGS sequence"/>
</dbReference>
<sequence>MSLGPLGFIEAEKLLEKIKPFPTVS</sequence>
<proteinExistence type="predicted"/>